<dbReference type="GO" id="GO:0020037">
    <property type="term" value="F:heme binding"/>
    <property type="evidence" value="ECO:0007669"/>
    <property type="project" value="InterPro"/>
</dbReference>
<keyword evidence="5 10" id="KW-0479">Metal-binding</keyword>
<dbReference type="Pfam" id="PF00067">
    <property type="entry name" value="p450"/>
    <property type="match status" value="1"/>
</dbReference>
<evidence type="ECO:0000256" key="8">
    <source>
        <dbReference type="ARBA" id="ARBA00023033"/>
    </source>
</evidence>
<dbReference type="InterPro" id="IPR001128">
    <property type="entry name" value="Cyt_P450"/>
</dbReference>
<comment type="caution">
    <text evidence="13">The sequence shown here is derived from an EMBL/GenBank/DDBJ whole genome shotgun (WGS) entry which is preliminary data.</text>
</comment>
<feature type="transmembrane region" description="Helical" evidence="12">
    <location>
        <begin position="12"/>
        <end position="34"/>
    </location>
</feature>
<dbReference type="FunFam" id="1.10.630.10:FF:000011">
    <property type="entry name" value="Cytochrome P450 83B1"/>
    <property type="match status" value="1"/>
</dbReference>
<sequence length="518" mass="59194">TNQNHSFVNMSYAAILSFILFTFAFTYLLFKLFFHPKQKHKKPPGPPTLPIIGNLHMLGKLPHRTLQSLSKKYGPIMSLQLGQVPTVVISSSKTAELFLKTHDLVFASRPKIQASKLMSYGSKGVGFAEYGPYWRSMRKLCTLKLLSASKVEMFASIRKEELGVLVESLKKAALVGEVVDVSEAVENLVEDIMYKMILGRSKYEQFDLKGLVQKAMALFGAFNIADYIAWLGPLDLQGITRACKKTSRELDEVLEVIITDHEKSINVDQPHHEEDFVDILLSTMHQTVDLENEQNHVTDRTNIKAVLLDMILAGIDTSATVIEWTLSELLRNPRVMENLQDEIQNEVGHMRMIEESDLKKLNYLDMVVDEILRLYPVGPLLIPRECRENIIIDGYFIKEKTRVIVNAWTIGRDHDVWSQNAEQFYPERFIDKKMNFFGQEFECIPFGSGRRRCPGIHLGLVTVKFAIAQLVHCFNWKLPHNITPFNLSMEEKFGLTIPRAQHLYAIPSYRLASDGEFE</sequence>
<gene>
    <name evidence="13" type="ORF">KIW84_021864</name>
</gene>
<accession>A0A9D4YA88</accession>
<feature type="binding site" description="axial binding residue" evidence="10">
    <location>
        <position position="453"/>
    </location>
    <ligand>
        <name>heme</name>
        <dbReference type="ChEBI" id="CHEBI:30413"/>
    </ligand>
    <ligandPart>
        <name>Fe</name>
        <dbReference type="ChEBI" id="CHEBI:18248"/>
    </ligandPart>
</feature>
<dbReference type="GO" id="GO:0005506">
    <property type="term" value="F:iron ion binding"/>
    <property type="evidence" value="ECO:0007669"/>
    <property type="project" value="InterPro"/>
</dbReference>
<evidence type="ECO:0008006" key="15">
    <source>
        <dbReference type="Google" id="ProtNLM"/>
    </source>
</evidence>
<evidence type="ECO:0000256" key="7">
    <source>
        <dbReference type="ARBA" id="ARBA00023004"/>
    </source>
</evidence>
<dbReference type="PANTHER" id="PTHR47943:SF9">
    <property type="entry name" value="CYTOCHROME P450"/>
    <property type="match status" value="1"/>
</dbReference>
<feature type="non-terminal residue" evidence="13">
    <location>
        <position position="518"/>
    </location>
</feature>
<evidence type="ECO:0000256" key="6">
    <source>
        <dbReference type="ARBA" id="ARBA00023002"/>
    </source>
</evidence>
<keyword evidence="8 11" id="KW-0503">Monooxygenase</keyword>
<dbReference type="InterPro" id="IPR002401">
    <property type="entry name" value="Cyt_P450_E_grp-I"/>
</dbReference>
<dbReference type="SUPFAM" id="SSF48264">
    <property type="entry name" value="Cytochrome P450"/>
    <property type="match status" value="1"/>
</dbReference>
<comment type="subcellular location">
    <subcellularLocation>
        <location evidence="2">Membrane</location>
    </subcellularLocation>
</comment>
<dbReference type="CDD" id="cd11072">
    <property type="entry name" value="CYP71-like"/>
    <property type="match status" value="1"/>
</dbReference>
<evidence type="ECO:0000256" key="4">
    <source>
        <dbReference type="ARBA" id="ARBA00022617"/>
    </source>
</evidence>
<dbReference type="EMBL" id="JAMSHJ010000002">
    <property type="protein sequence ID" value="KAI5435207.1"/>
    <property type="molecule type" value="Genomic_DNA"/>
</dbReference>
<dbReference type="PRINTS" id="PR00463">
    <property type="entry name" value="EP450I"/>
</dbReference>
<keyword evidence="9 12" id="KW-0472">Membrane</keyword>
<protein>
    <recommendedName>
        <fullName evidence="15">Cytochrome P450</fullName>
    </recommendedName>
</protein>
<dbReference type="PANTHER" id="PTHR47943">
    <property type="entry name" value="CYTOCHROME P450 93A3-LIKE"/>
    <property type="match status" value="1"/>
</dbReference>
<evidence type="ECO:0000256" key="11">
    <source>
        <dbReference type="RuleBase" id="RU000461"/>
    </source>
</evidence>
<keyword evidence="14" id="KW-1185">Reference proteome</keyword>
<dbReference type="AlphaFoldDB" id="A0A9D4YA88"/>
<evidence type="ECO:0000256" key="12">
    <source>
        <dbReference type="SAM" id="Phobius"/>
    </source>
</evidence>
<evidence type="ECO:0000256" key="2">
    <source>
        <dbReference type="ARBA" id="ARBA00004370"/>
    </source>
</evidence>
<dbReference type="Gene3D" id="1.10.630.10">
    <property type="entry name" value="Cytochrome P450"/>
    <property type="match status" value="1"/>
</dbReference>
<dbReference type="Gramene" id="Psat02G0186400-T1">
    <property type="protein sequence ID" value="KAI5435207.1"/>
    <property type="gene ID" value="KIW84_021864"/>
</dbReference>
<dbReference type="GO" id="GO:0016705">
    <property type="term" value="F:oxidoreductase activity, acting on paired donors, with incorporation or reduction of molecular oxygen"/>
    <property type="evidence" value="ECO:0007669"/>
    <property type="project" value="InterPro"/>
</dbReference>
<keyword evidence="7 10" id="KW-0408">Iron</keyword>
<evidence type="ECO:0000256" key="1">
    <source>
        <dbReference type="ARBA" id="ARBA00001971"/>
    </source>
</evidence>
<evidence type="ECO:0000256" key="10">
    <source>
        <dbReference type="PIRSR" id="PIRSR602401-1"/>
    </source>
</evidence>
<evidence type="ECO:0000256" key="5">
    <source>
        <dbReference type="ARBA" id="ARBA00022723"/>
    </source>
</evidence>
<dbReference type="GO" id="GO:0004497">
    <property type="term" value="F:monooxygenase activity"/>
    <property type="evidence" value="ECO:0007669"/>
    <property type="project" value="UniProtKB-KW"/>
</dbReference>
<name>A0A9D4YA88_PEA</name>
<evidence type="ECO:0000256" key="9">
    <source>
        <dbReference type="ARBA" id="ARBA00023136"/>
    </source>
</evidence>
<comment type="cofactor">
    <cofactor evidence="1 10">
        <name>heme</name>
        <dbReference type="ChEBI" id="CHEBI:30413"/>
    </cofactor>
</comment>
<dbReference type="InterPro" id="IPR036396">
    <property type="entry name" value="Cyt_P450_sf"/>
</dbReference>
<dbReference type="PRINTS" id="PR00385">
    <property type="entry name" value="P450"/>
</dbReference>
<reference evidence="13 14" key="1">
    <citation type="journal article" date="2022" name="Nat. Genet.">
        <title>Improved pea reference genome and pan-genome highlight genomic features and evolutionary characteristics.</title>
        <authorList>
            <person name="Yang T."/>
            <person name="Liu R."/>
            <person name="Luo Y."/>
            <person name="Hu S."/>
            <person name="Wang D."/>
            <person name="Wang C."/>
            <person name="Pandey M.K."/>
            <person name="Ge S."/>
            <person name="Xu Q."/>
            <person name="Li N."/>
            <person name="Li G."/>
            <person name="Huang Y."/>
            <person name="Saxena R.K."/>
            <person name="Ji Y."/>
            <person name="Li M."/>
            <person name="Yan X."/>
            <person name="He Y."/>
            <person name="Liu Y."/>
            <person name="Wang X."/>
            <person name="Xiang C."/>
            <person name="Varshney R.K."/>
            <person name="Ding H."/>
            <person name="Gao S."/>
            <person name="Zong X."/>
        </authorList>
    </citation>
    <scope>NUCLEOTIDE SEQUENCE [LARGE SCALE GENOMIC DNA]</scope>
    <source>
        <strain evidence="13 14">cv. Zhongwan 6</strain>
    </source>
</reference>
<dbReference type="PROSITE" id="PS00086">
    <property type="entry name" value="CYTOCHROME_P450"/>
    <property type="match status" value="1"/>
</dbReference>
<dbReference type="InterPro" id="IPR017972">
    <property type="entry name" value="Cyt_P450_CS"/>
</dbReference>
<keyword evidence="12" id="KW-1133">Transmembrane helix</keyword>
<evidence type="ECO:0000256" key="3">
    <source>
        <dbReference type="ARBA" id="ARBA00010617"/>
    </source>
</evidence>
<comment type="similarity">
    <text evidence="3 11">Belongs to the cytochrome P450 family.</text>
</comment>
<proteinExistence type="inferred from homology"/>
<organism evidence="13 14">
    <name type="scientific">Pisum sativum</name>
    <name type="common">Garden pea</name>
    <name type="synonym">Lathyrus oleraceus</name>
    <dbReference type="NCBI Taxonomy" id="3888"/>
    <lineage>
        <taxon>Eukaryota</taxon>
        <taxon>Viridiplantae</taxon>
        <taxon>Streptophyta</taxon>
        <taxon>Embryophyta</taxon>
        <taxon>Tracheophyta</taxon>
        <taxon>Spermatophyta</taxon>
        <taxon>Magnoliopsida</taxon>
        <taxon>eudicotyledons</taxon>
        <taxon>Gunneridae</taxon>
        <taxon>Pentapetalae</taxon>
        <taxon>rosids</taxon>
        <taxon>fabids</taxon>
        <taxon>Fabales</taxon>
        <taxon>Fabaceae</taxon>
        <taxon>Papilionoideae</taxon>
        <taxon>50 kb inversion clade</taxon>
        <taxon>NPAAA clade</taxon>
        <taxon>Hologalegina</taxon>
        <taxon>IRL clade</taxon>
        <taxon>Fabeae</taxon>
        <taxon>Lathyrus</taxon>
    </lineage>
</organism>
<keyword evidence="12" id="KW-0812">Transmembrane</keyword>
<dbReference type="GO" id="GO:0016020">
    <property type="term" value="C:membrane"/>
    <property type="evidence" value="ECO:0007669"/>
    <property type="project" value="UniProtKB-SubCell"/>
</dbReference>
<evidence type="ECO:0000313" key="14">
    <source>
        <dbReference type="Proteomes" id="UP001058974"/>
    </source>
</evidence>
<keyword evidence="4 10" id="KW-0349">Heme</keyword>
<keyword evidence="6 11" id="KW-0560">Oxidoreductase</keyword>
<evidence type="ECO:0000313" key="13">
    <source>
        <dbReference type="EMBL" id="KAI5435207.1"/>
    </source>
</evidence>
<dbReference type="Proteomes" id="UP001058974">
    <property type="component" value="Chromosome 2"/>
</dbReference>